<evidence type="ECO:0000256" key="5">
    <source>
        <dbReference type="ARBA" id="ARBA00022692"/>
    </source>
</evidence>
<dbReference type="STRING" id="1912795.BK816_02940"/>
<gene>
    <name evidence="10" type="ORF">BK816_02940</name>
</gene>
<dbReference type="EMBL" id="CP017812">
    <property type="protein sequence ID" value="AOZ72380.1"/>
    <property type="molecule type" value="Genomic_DNA"/>
</dbReference>
<feature type="transmembrane region" description="Helical" evidence="8">
    <location>
        <begin position="356"/>
        <end position="375"/>
    </location>
</feature>
<evidence type="ECO:0000256" key="2">
    <source>
        <dbReference type="ARBA" id="ARBA00009854"/>
    </source>
</evidence>
<protein>
    <submittedName>
        <fullName evidence="10">Transporter</fullName>
    </submittedName>
</protein>
<reference evidence="10 11" key="1">
    <citation type="submission" date="2016-10" db="EMBL/GenBank/DDBJ databases">
        <title>Actinomyces aegypiusis sp. nov., isolated from the Aegypius monachus in Qinghai Tibet Plateau China.</title>
        <authorList>
            <person name="Wang Y."/>
        </authorList>
    </citation>
    <scope>NUCLEOTIDE SEQUENCE [LARGE SCALE GENOMIC DNA]</scope>
    <source>
        <strain evidence="10 11">VUL4_3</strain>
    </source>
</reference>
<feature type="transmembrane region" description="Helical" evidence="8">
    <location>
        <begin position="64"/>
        <end position="82"/>
    </location>
</feature>
<dbReference type="InterPro" id="IPR050144">
    <property type="entry name" value="AAE_transporter"/>
</dbReference>
<dbReference type="KEGG" id="avu:BK816_02940"/>
<keyword evidence="7 8" id="KW-0472">Membrane</keyword>
<evidence type="ECO:0000259" key="9">
    <source>
        <dbReference type="PROSITE" id="PS51202"/>
    </source>
</evidence>
<feature type="transmembrane region" description="Helical" evidence="8">
    <location>
        <begin position="411"/>
        <end position="429"/>
    </location>
</feature>
<feature type="transmembrane region" description="Helical" evidence="8">
    <location>
        <begin position="94"/>
        <end position="113"/>
    </location>
</feature>
<evidence type="ECO:0000256" key="7">
    <source>
        <dbReference type="ARBA" id="ARBA00023136"/>
    </source>
</evidence>
<keyword evidence="6 8" id="KW-1133">Transmembrane helix</keyword>
<dbReference type="AlphaFoldDB" id="A0A1D9MJM7"/>
<feature type="transmembrane region" description="Helical" evidence="8">
    <location>
        <begin position="381"/>
        <end position="399"/>
    </location>
</feature>
<keyword evidence="5 8" id="KW-0812">Transmembrane</keyword>
<comment type="similarity">
    <text evidence="2">Belongs to the AAE transporter (TC 2.A.81) family.</text>
</comment>
<feature type="transmembrane region" description="Helical" evidence="8">
    <location>
        <begin position="33"/>
        <end position="52"/>
    </location>
</feature>
<feature type="domain" description="RCK C-terminal" evidence="9">
    <location>
        <begin position="261"/>
        <end position="345"/>
    </location>
</feature>
<dbReference type="InterPro" id="IPR006037">
    <property type="entry name" value="RCK_C"/>
</dbReference>
<keyword evidence="3" id="KW-0813">Transport</keyword>
<evidence type="ECO:0000256" key="3">
    <source>
        <dbReference type="ARBA" id="ARBA00022448"/>
    </source>
</evidence>
<dbReference type="PANTHER" id="PTHR30445:SF3">
    <property type="entry name" value="TRANSPORT PROTEIN YIDE-RELATED"/>
    <property type="match status" value="1"/>
</dbReference>
<evidence type="ECO:0000313" key="11">
    <source>
        <dbReference type="Proteomes" id="UP000176288"/>
    </source>
</evidence>
<dbReference type="PROSITE" id="PS51202">
    <property type="entry name" value="RCK_C"/>
    <property type="match status" value="1"/>
</dbReference>
<evidence type="ECO:0000256" key="4">
    <source>
        <dbReference type="ARBA" id="ARBA00022475"/>
    </source>
</evidence>
<proteinExistence type="inferred from homology"/>
<dbReference type="InterPro" id="IPR036721">
    <property type="entry name" value="RCK_C_sf"/>
</dbReference>
<dbReference type="GO" id="GO:0008324">
    <property type="term" value="F:monoatomic cation transmembrane transporter activity"/>
    <property type="evidence" value="ECO:0007669"/>
    <property type="project" value="InterPro"/>
</dbReference>
<dbReference type="Pfam" id="PF06826">
    <property type="entry name" value="Asp-Al_Ex"/>
    <property type="match status" value="2"/>
</dbReference>
<dbReference type="Pfam" id="PF02080">
    <property type="entry name" value="TrkA_C"/>
    <property type="match status" value="1"/>
</dbReference>
<feature type="transmembrane region" description="Helical" evidence="8">
    <location>
        <begin position="159"/>
        <end position="179"/>
    </location>
</feature>
<dbReference type="GO" id="GO:0006813">
    <property type="term" value="P:potassium ion transport"/>
    <property type="evidence" value="ECO:0007669"/>
    <property type="project" value="InterPro"/>
</dbReference>
<dbReference type="RefSeq" id="WP_071163846.1">
    <property type="nucleotide sequence ID" value="NZ_CP017812.1"/>
</dbReference>
<feature type="transmembrane region" description="Helical" evidence="8">
    <location>
        <begin position="6"/>
        <end position="26"/>
    </location>
</feature>
<sequence length="531" mass="56472">MTQFFTFLAEAPVLVLFILIGIGMAFGHIKFKGISLGAAAVLFTAIAASAWAETYGIHVRVPHELGIFGLAIFTFAIGVYSGPNFFNTMKTAGGPILAMVVALSSGGAIAYYMGRYVFNLSIAEIAGVFAGATTNTPALAAAGKASGDLPNATVGYSIAYLYGVIGMLIFTTIALHLAANDHDKPSDISNRTIRIDVDTQPVIEEYYELVQGRVVFSRLRRQEDGPITRPGMFDKLNAGDLLTVVGPQADIDLITEKLGHDSSLSLIQDRRWLDFRRITVSDPKLAGRTIGALNLPETYQASISRVRRGDVDMIANPNFVLQQGDRVRVVAPTANMKALTKLFGDSTRGLTDLNPIALGLGMALGILIGEMPILTPTGAKFSIGSAAGTLLVGLLFGRIGRIDKLVTAMPYTTCMVLSEFGLLIFLAQAGTNAGGQIANAFTGGVWWKMAILGFVITNIVGLILFVSMRRLFNMGGTRLSGVIGGTQTQPAVLAFANNRTNADPRVALGYAMVYPVAMVLKILIGQILGGL</sequence>
<evidence type="ECO:0000313" key="10">
    <source>
        <dbReference type="EMBL" id="AOZ72380.1"/>
    </source>
</evidence>
<dbReference type="InterPro" id="IPR006512">
    <property type="entry name" value="YidE_YbjL"/>
</dbReference>
<evidence type="ECO:0000256" key="6">
    <source>
        <dbReference type="ARBA" id="ARBA00022989"/>
    </source>
</evidence>
<keyword evidence="11" id="KW-1185">Reference proteome</keyword>
<dbReference type="NCBIfam" id="TIGR01625">
    <property type="entry name" value="YidE_YbjL_dupl"/>
    <property type="match status" value="2"/>
</dbReference>
<comment type="subcellular location">
    <subcellularLocation>
        <location evidence="1">Cell membrane</location>
        <topology evidence="1">Multi-pass membrane protein</topology>
    </subcellularLocation>
</comment>
<dbReference type="PANTHER" id="PTHR30445">
    <property type="entry name" value="K(+)_H(+) ANTIPORTER SUBUNIT KHTT"/>
    <property type="match status" value="1"/>
</dbReference>
<organism evidence="10 11">
    <name type="scientific">Boudabousia tangfeifanii</name>
    <dbReference type="NCBI Taxonomy" id="1912795"/>
    <lineage>
        <taxon>Bacteria</taxon>
        <taxon>Bacillati</taxon>
        <taxon>Actinomycetota</taxon>
        <taxon>Actinomycetes</taxon>
        <taxon>Actinomycetales</taxon>
        <taxon>Actinomycetaceae</taxon>
        <taxon>Boudabousia</taxon>
    </lineage>
</organism>
<dbReference type="Proteomes" id="UP000176288">
    <property type="component" value="Chromosome"/>
</dbReference>
<evidence type="ECO:0000256" key="1">
    <source>
        <dbReference type="ARBA" id="ARBA00004651"/>
    </source>
</evidence>
<dbReference type="Gene3D" id="3.30.70.1450">
    <property type="entry name" value="Regulator of K+ conductance, C-terminal domain"/>
    <property type="match status" value="1"/>
</dbReference>
<dbReference type="OrthoDB" id="9155749at2"/>
<evidence type="ECO:0000256" key="8">
    <source>
        <dbReference type="SAM" id="Phobius"/>
    </source>
</evidence>
<dbReference type="GO" id="GO:0005886">
    <property type="term" value="C:plasma membrane"/>
    <property type="evidence" value="ECO:0007669"/>
    <property type="project" value="UniProtKB-SubCell"/>
</dbReference>
<keyword evidence="4" id="KW-1003">Cell membrane</keyword>
<dbReference type="SUPFAM" id="SSF116726">
    <property type="entry name" value="TrkA C-terminal domain-like"/>
    <property type="match status" value="1"/>
</dbReference>
<feature type="transmembrane region" description="Helical" evidence="8">
    <location>
        <begin position="507"/>
        <end position="528"/>
    </location>
</feature>
<feature type="transmembrane region" description="Helical" evidence="8">
    <location>
        <begin position="449"/>
        <end position="468"/>
    </location>
</feature>
<accession>A0A1D9MJM7</accession>
<name>A0A1D9MJM7_9ACTO</name>